<dbReference type="AlphaFoldDB" id="A0AAQ3NRL8"/>
<dbReference type="InterPro" id="IPR018846">
    <property type="entry name" value="Beta-prop_RSE1/DDB1/CPSF1_1st"/>
</dbReference>
<keyword evidence="4" id="KW-1185">Reference proteome</keyword>
<sequence>MDLLLILDVPIYGRIATLKLFRLHGEAQDSLFIETERYTFCVLKWDSQTSKLVTWDISSLLSSRAVRSVFGWIAPPLRIQDRENVFIDPDCRLFGFCYYNVLESYNDSLFIDISGDSLSQLWSGPSSSSYKVCVNVVLVAKSMTLSHHGPFVEVMERYVNLGPIFDFCVADFERQGQRQVVTCSGKDKDSSLRVVCNGIDIMEQASVKVQGIKGIWSLRSSTDDPFDTFLVVSFISATRILKMNIDVLEDTEIHGFCSQLETLFCHDAVHNQLVQVGSTTRELRNEWFAPLGFSVNVTTANATQWRQIREMEVGEP</sequence>
<evidence type="ECO:0000259" key="2">
    <source>
        <dbReference type="Pfam" id="PF23726"/>
    </source>
</evidence>
<dbReference type="InterPro" id="IPR015943">
    <property type="entry name" value="WD40/YVTN_repeat-like_dom_sf"/>
</dbReference>
<proteinExistence type="predicted"/>
<feature type="domain" description="RSE1/DDB1/CPSF1 second beta-propeller" evidence="2">
    <location>
        <begin position="203"/>
        <end position="279"/>
    </location>
</feature>
<protein>
    <submittedName>
        <fullName evidence="3">Uncharacterized protein</fullName>
    </submittedName>
</protein>
<accession>A0AAQ3NRL8</accession>
<dbReference type="Proteomes" id="UP001374535">
    <property type="component" value="Chromosome 4"/>
</dbReference>
<dbReference type="PANTHER" id="PTHR10644">
    <property type="entry name" value="DNA REPAIR/RNA PROCESSING CPSF FAMILY"/>
    <property type="match status" value="1"/>
</dbReference>
<dbReference type="EMBL" id="CP144697">
    <property type="protein sequence ID" value="WVZ13507.1"/>
    <property type="molecule type" value="Genomic_DNA"/>
</dbReference>
<name>A0AAQ3NRL8_VIGMU</name>
<organism evidence="3 4">
    <name type="scientific">Vigna mungo</name>
    <name type="common">Black gram</name>
    <name type="synonym">Phaseolus mungo</name>
    <dbReference type="NCBI Taxonomy" id="3915"/>
    <lineage>
        <taxon>Eukaryota</taxon>
        <taxon>Viridiplantae</taxon>
        <taxon>Streptophyta</taxon>
        <taxon>Embryophyta</taxon>
        <taxon>Tracheophyta</taxon>
        <taxon>Spermatophyta</taxon>
        <taxon>Magnoliopsida</taxon>
        <taxon>eudicotyledons</taxon>
        <taxon>Gunneridae</taxon>
        <taxon>Pentapetalae</taxon>
        <taxon>rosids</taxon>
        <taxon>fabids</taxon>
        <taxon>Fabales</taxon>
        <taxon>Fabaceae</taxon>
        <taxon>Papilionoideae</taxon>
        <taxon>50 kb inversion clade</taxon>
        <taxon>NPAAA clade</taxon>
        <taxon>indigoferoid/millettioid clade</taxon>
        <taxon>Phaseoleae</taxon>
        <taxon>Vigna</taxon>
    </lineage>
</organism>
<reference evidence="3 4" key="1">
    <citation type="journal article" date="2023" name="Life. Sci Alliance">
        <title>Evolutionary insights into 3D genome organization and epigenetic landscape of Vigna mungo.</title>
        <authorList>
            <person name="Junaid A."/>
            <person name="Singh B."/>
            <person name="Bhatia S."/>
        </authorList>
    </citation>
    <scope>NUCLEOTIDE SEQUENCE [LARGE SCALE GENOMIC DNA]</scope>
    <source>
        <strain evidence="3">Urdbean</strain>
    </source>
</reference>
<dbReference type="Pfam" id="PF10433">
    <property type="entry name" value="Beta-prop_RSE1_1st"/>
    <property type="match status" value="1"/>
</dbReference>
<gene>
    <name evidence="3" type="ORF">V8G54_011073</name>
</gene>
<evidence type="ECO:0000259" key="1">
    <source>
        <dbReference type="Pfam" id="PF10433"/>
    </source>
</evidence>
<evidence type="ECO:0000313" key="3">
    <source>
        <dbReference type="EMBL" id="WVZ13507.1"/>
    </source>
</evidence>
<dbReference type="InterPro" id="IPR058543">
    <property type="entry name" value="Beta-prop_RSE1/DDB1/CPSF1_2nd"/>
</dbReference>
<dbReference type="Gene3D" id="2.130.10.10">
    <property type="entry name" value="YVTN repeat-like/Quinoprotein amine dehydrogenase"/>
    <property type="match status" value="2"/>
</dbReference>
<dbReference type="InterPro" id="IPR050358">
    <property type="entry name" value="RSE1/DDB1/CFT1"/>
</dbReference>
<dbReference type="Pfam" id="PF23726">
    <property type="entry name" value="Beta-prop_RSE1_2nd"/>
    <property type="match status" value="1"/>
</dbReference>
<feature type="domain" description="RSE1/DDB1/CPSF1 first beta-propeller" evidence="1">
    <location>
        <begin position="5"/>
        <end position="99"/>
    </location>
</feature>
<evidence type="ECO:0000313" key="4">
    <source>
        <dbReference type="Proteomes" id="UP001374535"/>
    </source>
</evidence>